<organism evidence="3 4">
    <name type="scientific">Streptomyces zaomyceticus</name>
    <dbReference type="NCBI Taxonomy" id="68286"/>
    <lineage>
        <taxon>Bacteria</taxon>
        <taxon>Bacillati</taxon>
        <taxon>Actinomycetota</taxon>
        <taxon>Actinomycetes</taxon>
        <taxon>Kitasatosporales</taxon>
        <taxon>Streptomycetaceae</taxon>
        <taxon>Streptomyces</taxon>
    </lineage>
</organism>
<dbReference type="EMBL" id="CP108188">
    <property type="protein sequence ID" value="WTR75124.1"/>
    <property type="molecule type" value="Genomic_DNA"/>
</dbReference>
<evidence type="ECO:0000259" key="1">
    <source>
        <dbReference type="Pfam" id="PF03756"/>
    </source>
</evidence>
<feature type="domain" description="A-factor biosynthesis hotdog" evidence="1">
    <location>
        <begin position="187"/>
        <end position="290"/>
    </location>
</feature>
<dbReference type="RefSeq" id="WP_327159469.1">
    <property type="nucleotide sequence ID" value="NZ_CP108062.1"/>
</dbReference>
<evidence type="ECO:0000313" key="2">
    <source>
        <dbReference type="EMBL" id="WTR67894.1"/>
    </source>
</evidence>
<feature type="domain" description="A-factor biosynthesis hotdog" evidence="1">
    <location>
        <begin position="30"/>
        <end position="148"/>
    </location>
</feature>
<protein>
    <submittedName>
        <fullName evidence="3">A-factor biosynthesis protein</fullName>
    </submittedName>
</protein>
<evidence type="ECO:0000313" key="4">
    <source>
        <dbReference type="Proteomes" id="UP001622594"/>
    </source>
</evidence>
<name>A0ABZ1LPT6_9ACTN</name>
<dbReference type="InterPro" id="IPR042104">
    <property type="entry name" value="PKS_dehydratase_sf"/>
</dbReference>
<dbReference type="InterPro" id="IPR047757">
    <property type="entry name" value="AfsA-like"/>
</dbReference>
<accession>A0ABZ1LPT6</accession>
<reference evidence="3 4" key="1">
    <citation type="submission" date="2022-10" db="EMBL/GenBank/DDBJ databases">
        <title>The complete genomes of actinobacterial strains from the NBC collection.</title>
        <authorList>
            <person name="Joergensen T.S."/>
            <person name="Alvarez Arevalo M."/>
            <person name="Sterndorff E.B."/>
            <person name="Faurdal D."/>
            <person name="Vuksanovic O."/>
            <person name="Mourched A.-S."/>
            <person name="Charusanti P."/>
            <person name="Shaw S."/>
            <person name="Blin K."/>
            <person name="Weber T."/>
        </authorList>
    </citation>
    <scope>NUCLEOTIDE SEQUENCE [LARGE SCALE GENOMIC DNA]</scope>
    <source>
        <strain evidence="3 4">NBC_00123</strain>
    </source>
</reference>
<proteinExistence type="predicted"/>
<dbReference type="InterPro" id="IPR005509">
    <property type="entry name" value="AfsA_hotdog_dom"/>
</dbReference>
<dbReference type="Gene3D" id="3.10.129.110">
    <property type="entry name" value="Polyketide synthase dehydratase"/>
    <property type="match status" value="1"/>
</dbReference>
<gene>
    <name evidence="2" type="ORF">OG814_00690</name>
    <name evidence="3" type="ORF">OG814_40640</name>
</gene>
<sequence length="302" mass="33492">MPKTLLSDRQRHSHVVHEIAAPTQRLPKEFVHLHRTDAVLLTNWCTLGSGRYAVSARWPAGGIFGDSVQLLLAQTIRQSCLLIGHAELSVPLSHQTLMEWMDFQVSSDFYDPKNKPGNLFVLLTFRPNNPRSLRVELSILSEGRLVAESLLDFSWIAPGAYRRLRGVHAEVPWGEAVVPPPVAAHTVGRTHEREVVLAPTGVAGRWELRMDVSNPALYDHRVDHVPGLALIEAAYQAAHAFTGPGHAPVRVMSTFDSYVEFDAPCLIDTVLVPATDESTVRVEVTGTQNGERTFSVTMDCRR</sequence>
<dbReference type="Pfam" id="PF03756">
    <property type="entry name" value="AfsA"/>
    <property type="match status" value="2"/>
</dbReference>
<evidence type="ECO:0000313" key="3">
    <source>
        <dbReference type="EMBL" id="WTR75124.1"/>
    </source>
</evidence>
<dbReference type="EMBL" id="CP108188">
    <property type="protein sequence ID" value="WTR67894.1"/>
    <property type="molecule type" value="Genomic_DNA"/>
</dbReference>
<dbReference type="NCBIfam" id="NF041195">
    <property type="entry name" value="ScbA_BarX_GamBu"/>
    <property type="match status" value="1"/>
</dbReference>
<keyword evidence="4" id="KW-1185">Reference proteome</keyword>
<dbReference type="Proteomes" id="UP001622594">
    <property type="component" value="Chromosome"/>
</dbReference>